<dbReference type="GO" id="GO:0005524">
    <property type="term" value="F:ATP binding"/>
    <property type="evidence" value="ECO:0007669"/>
    <property type="project" value="UniProtKB-KW"/>
</dbReference>
<dbReference type="InterPro" id="IPR003439">
    <property type="entry name" value="ABC_transporter-like_ATP-bd"/>
</dbReference>
<evidence type="ECO:0000259" key="3">
    <source>
        <dbReference type="PROSITE" id="PS50893"/>
    </source>
</evidence>
<gene>
    <name evidence="4" type="ORF">SAMN02194393_02012</name>
</gene>
<dbReference type="PANTHER" id="PTHR43158">
    <property type="entry name" value="SKFA PEPTIDE EXPORT ATP-BINDING PROTEIN SKFE"/>
    <property type="match status" value="1"/>
</dbReference>
<dbReference type="InterPro" id="IPR003593">
    <property type="entry name" value="AAA+_ATPase"/>
</dbReference>
<keyword evidence="5" id="KW-1185">Reference proteome</keyword>
<dbReference type="RefSeq" id="WP_079491299.1">
    <property type="nucleotide sequence ID" value="NZ_FUZT01000004.1"/>
</dbReference>
<dbReference type="SMART" id="SM00382">
    <property type="entry name" value="AAA"/>
    <property type="match status" value="1"/>
</dbReference>
<dbReference type="EMBL" id="FUZT01000004">
    <property type="protein sequence ID" value="SKC65491.1"/>
    <property type="molecule type" value="Genomic_DNA"/>
</dbReference>
<dbReference type="Proteomes" id="UP000190285">
    <property type="component" value="Unassembled WGS sequence"/>
</dbReference>
<accession>A0A1T5KPD6</accession>
<organism evidence="4 5">
    <name type="scientific">Maledivibacter halophilus</name>
    <dbReference type="NCBI Taxonomy" id="36842"/>
    <lineage>
        <taxon>Bacteria</taxon>
        <taxon>Bacillati</taxon>
        <taxon>Bacillota</taxon>
        <taxon>Clostridia</taxon>
        <taxon>Peptostreptococcales</taxon>
        <taxon>Caminicellaceae</taxon>
        <taxon>Maledivibacter</taxon>
    </lineage>
</organism>
<sequence>MENILKVEELTKKYFNKVALDKVSISFEQGKIYGLLGPNGSGKTTLMKVIAGLHKQTSGQVFVNGNPISYKTKKDVAFMPTEDFLYPWMKAKTLGKYFSDMYKDFNRAKFINLIEKLEISKENKVSELSTGLKGRLKVALAIARDASIYMFDEPLNGLDPISREKVMNLISEAFNENKVIIISSHLVSELETYLDEVVFLKNGIIELKGDAESMREENGKSIEALYKEVY</sequence>
<protein>
    <submittedName>
        <fullName evidence="4">ABC-2 type transport system ATP-binding protein</fullName>
    </submittedName>
</protein>
<evidence type="ECO:0000313" key="4">
    <source>
        <dbReference type="EMBL" id="SKC65491.1"/>
    </source>
</evidence>
<evidence type="ECO:0000256" key="1">
    <source>
        <dbReference type="ARBA" id="ARBA00022741"/>
    </source>
</evidence>
<dbReference type="SUPFAM" id="SSF52540">
    <property type="entry name" value="P-loop containing nucleoside triphosphate hydrolases"/>
    <property type="match status" value="1"/>
</dbReference>
<dbReference type="CDD" id="cd03230">
    <property type="entry name" value="ABC_DR_subfamily_A"/>
    <property type="match status" value="1"/>
</dbReference>
<keyword evidence="2 4" id="KW-0067">ATP-binding</keyword>
<proteinExistence type="predicted"/>
<evidence type="ECO:0000313" key="5">
    <source>
        <dbReference type="Proteomes" id="UP000190285"/>
    </source>
</evidence>
<dbReference type="InterPro" id="IPR027417">
    <property type="entry name" value="P-loop_NTPase"/>
</dbReference>
<name>A0A1T5KPD6_9FIRM</name>
<dbReference type="Pfam" id="PF00005">
    <property type="entry name" value="ABC_tran"/>
    <property type="match status" value="1"/>
</dbReference>
<dbReference type="STRING" id="36842.SAMN02194393_02012"/>
<keyword evidence="1" id="KW-0547">Nucleotide-binding</keyword>
<dbReference type="Gene3D" id="3.40.50.300">
    <property type="entry name" value="P-loop containing nucleotide triphosphate hydrolases"/>
    <property type="match status" value="1"/>
</dbReference>
<dbReference type="GO" id="GO:0016887">
    <property type="term" value="F:ATP hydrolysis activity"/>
    <property type="evidence" value="ECO:0007669"/>
    <property type="project" value="InterPro"/>
</dbReference>
<dbReference type="OrthoDB" id="9804819at2"/>
<dbReference type="PROSITE" id="PS50893">
    <property type="entry name" value="ABC_TRANSPORTER_2"/>
    <property type="match status" value="1"/>
</dbReference>
<dbReference type="PANTHER" id="PTHR43158:SF1">
    <property type="entry name" value="ABC TRANSPORTER, ATP-BINDING PROTEIN"/>
    <property type="match status" value="1"/>
</dbReference>
<reference evidence="4 5" key="1">
    <citation type="submission" date="2017-02" db="EMBL/GenBank/DDBJ databases">
        <authorList>
            <person name="Peterson S.W."/>
        </authorList>
    </citation>
    <scope>NUCLEOTIDE SEQUENCE [LARGE SCALE GENOMIC DNA]</scope>
    <source>
        <strain evidence="4 5">M1</strain>
    </source>
</reference>
<dbReference type="AlphaFoldDB" id="A0A1T5KPD6"/>
<feature type="domain" description="ABC transporter" evidence="3">
    <location>
        <begin position="5"/>
        <end position="227"/>
    </location>
</feature>
<evidence type="ECO:0000256" key="2">
    <source>
        <dbReference type="ARBA" id="ARBA00022840"/>
    </source>
</evidence>